<evidence type="ECO:0000313" key="8">
    <source>
        <dbReference type="Proteomes" id="UP000243807"/>
    </source>
</evidence>
<organism evidence="7 8">
    <name type="scientific">Acidihalobacter ferrooxydans</name>
    <dbReference type="NCBI Taxonomy" id="1765967"/>
    <lineage>
        <taxon>Bacteria</taxon>
        <taxon>Pseudomonadati</taxon>
        <taxon>Pseudomonadota</taxon>
        <taxon>Gammaproteobacteria</taxon>
        <taxon>Chromatiales</taxon>
        <taxon>Ectothiorhodospiraceae</taxon>
        <taxon>Acidihalobacter</taxon>
    </lineage>
</organism>
<dbReference type="Proteomes" id="UP000243807">
    <property type="component" value="Chromosome"/>
</dbReference>
<evidence type="ECO:0000256" key="4">
    <source>
        <dbReference type="ARBA" id="ARBA00023004"/>
    </source>
</evidence>
<evidence type="ECO:0000256" key="3">
    <source>
        <dbReference type="ARBA" id="ARBA00022737"/>
    </source>
</evidence>
<dbReference type="GO" id="GO:0046872">
    <property type="term" value="F:metal ion binding"/>
    <property type="evidence" value="ECO:0007669"/>
    <property type="project" value="UniProtKB-KW"/>
</dbReference>
<dbReference type="Pfam" id="PF02754">
    <property type="entry name" value="CCG"/>
    <property type="match status" value="2"/>
</dbReference>
<dbReference type="GO" id="GO:0016491">
    <property type="term" value="F:oxidoreductase activity"/>
    <property type="evidence" value="ECO:0007669"/>
    <property type="project" value="UniProtKB-ARBA"/>
</dbReference>
<evidence type="ECO:0000313" key="7">
    <source>
        <dbReference type="EMBL" id="APZ43896.1"/>
    </source>
</evidence>
<keyword evidence="3" id="KW-0677">Repeat</keyword>
<feature type="domain" description="Cysteine-rich" evidence="6">
    <location>
        <begin position="343"/>
        <end position="420"/>
    </location>
</feature>
<accession>A0A1P8UJ80</accession>
<dbReference type="AlphaFoldDB" id="A0A1P8UJ80"/>
<keyword evidence="4" id="KW-0408">Iron</keyword>
<proteinExistence type="predicted"/>
<dbReference type="STRING" id="1765967.BW247_13020"/>
<dbReference type="PANTHER" id="PTHR32479:SF19">
    <property type="entry name" value="ANAEROBIC GLYCEROL-3-PHOSPHATE DEHYDROGENASE SUBUNIT C"/>
    <property type="match status" value="1"/>
</dbReference>
<protein>
    <submittedName>
        <fullName evidence="7">Fe-S oxidoreductase</fullName>
    </submittedName>
</protein>
<keyword evidence="2" id="KW-0479">Metal-binding</keyword>
<keyword evidence="8" id="KW-1185">Reference proteome</keyword>
<sequence>MSAPTDSKKEGNLEAPTRHPLAWETEAFYDHEALFAELERVYEICHGCRRCVSLCNAFPTLFDLVDESSTLEVDGVAKDDYWKVIDQCYLCDLCYMTKCPYTPPHEWNVDFPHLMLRAKAVKYREGRTSKRDRLISSTDAIGRLAGIPVVAEAMNAANRNPAFREQLDKTMGIHAGALLPQYHSETGRQRVADHHSAVTQAVSAGRTQGRVAVFATCYGNYNEPHLIEDLFKVFEHNGIEMTLAEKERCCGMPKLELGDLEAVARAKEANIPVLARMIDAGWDIVGPVPSCVLMFKQELPLMFPDDPDVAKVKAHIFDPFEYLMLRQKEGLLNTEFKHSLGKIAYHAACHLRVQNMGLKTRELLELIPDTTLDVIERCSGHDGTYAVKSEFHETSMKICRPVVTRVQKAESDHYSSDCPMAGHQIENGLKDERPPEHPLTLLRLAYGLD</sequence>
<keyword evidence="5" id="KW-0411">Iron-sulfur</keyword>
<dbReference type="KEGG" id="afy:BW247_13020"/>
<evidence type="ECO:0000256" key="5">
    <source>
        <dbReference type="ARBA" id="ARBA00023014"/>
    </source>
</evidence>
<name>A0A1P8UJ80_9GAMM</name>
<evidence type="ECO:0000259" key="6">
    <source>
        <dbReference type="Pfam" id="PF02754"/>
    </source>
</evidence>
<dbReference type="SUPFAM" id="SSF54862">
    <property type="entry name" value="4Fe-4S ferredoxins"/>
    <property type="match status" value="1"/>
</dbReference>
<evidence type="ECO:0000256" key="1">
    <source>
        <dbReference type="ARBA" id="ARBA00022485"/>
    </source>
</evidence>
<dbReference type="InterPro" id="IPR004017">
    <property type="entry name" value="Cys_rich_dom"/>
</dbReference>
<reference evidence="7 8" key="1">
    <citation type="submission" date="2017-01" db="EMBL/GenBank/DDBJ databases">
        <title>Draft sequence of Acidihalobacter ferrooxidans strain DSM 14175 (strain V8).</title>
        <authorList>
            <person name="Khaleque H.N."/>
            <person name="Ramsay J.P."/>
            <person name="Murphy R.J.T."/>
            <person name="Kaksonen A.H."/>
            <person name="Boxall N.J."/>
            <person name="Watkin E.L.J."/>
        </authorList>
    </citation>
    <scope>NUCLEOTIDE SEQUENCE [LARGE SCALE GENOMIC DNA]</scope>
    <source>
        <strain evidence="7 8">V8</strain>
    </source>
</reference>
<evidence type="ECO:0000256" key="2">
    <source>
        <dbReference type="ARBA" id="ARBA00022723"/>
    </source>
</evidence>
<feature type="domain" description="Cysteine-rich" evidence="6">
    <location>
        <begin position="211"/>
        <end position="296"/>
    </location>
</feature>
<dbReference type="OrthoDB" id="9765258at2"/>
<dbReference type="PANTHER" id="PTHR32479">
    <property type="entry name" value="GLYCOLATE OXIDASE IRON-SULFUR SUBUNIT"/>
    <property type="match status" value="1"/>
</dbReference>
<keyword evidence="1" id="KW-0004">4Fe-4S</keyword>
<dbReference type="RefSeq" id="WP_076837520.1">
    <property type="nucleotide sequence ID" value="NZ_CP019434.1"/>
</dbReference>
<dbReference type="GO" id="GO:0051539">
    <property type="term" value="F:4 iron, 4 sulfur cluster binding"/>
    <property type="evidence" value="ECO:0007669"/>
    <property type="project" value="UniProtKB-KW"/>
</dbReference>
<dbReference type="EMBL" id="CP019434">
    <property type="protein sequence ID" value="APZ43896.1"/>
    <property type="molecule type" value="Genomic_DNA"/>
</dbReference>
<gene>
    <name evidence="7" type="ORF">BW247_13020</name>
</gene>